<dbReference type="CDD" id="cd00567">
    <property type="entry name" value="ACAD"/>
    <property type="match status" value="1"/>
</dbReference>
<keyword evidence="5 8" id="KW-0560">Oxidoreductase</keyword>
<feature type="domain" description="Acyl-CoA dehydrogenase/oxidase C-terminal" evidence="6">
    <location>
        <begin position="225"/>
        <end position="348"/>
    </location>
</feature>
<keyword evidence="9" id="KW-1185">Reference proteome</keyword>
<dbReference type="Gene3D" id="1.20.140.10">
    <property type="entry name" value="Butyryl-CoA Dehydrogenase, subunit A, domain 3"/>
    <property type="match status" value="1"/>
</dbReference>
<protein>
    <submittedName>
        <fullName evidence="8">Acyl-CoA dehydrogenase</fullName>
        <ecNumber evidence="8">1.3.99.-</ecNumber>
    </submittedName>
</protein>
<dbReference type="Gene3D" id="2.40.110.10">
    <property type="entry name" value="Butyryl-CoA Dehydrogenase, subunit A, domain 2"/>
    <property type="match status" value="1"/>
</dbReference>
<dbReference type="AlphaFoldDB" id="A0A1A9GHY7"/>
<dbReference type="Pfam" id="PF00441">
    <property type="entry name" value="Acyl-CoA_dh_1"/>
    <property type="match status" value="1"/>
</dbReference>
<dbReference type="RefSeq" id="WP_068106295.1">
    <property type="nucleotide sequence ID" value="NZ_CP015079.1"/>
</dbReference>
<evidence type="ECO:0000256" key="4">
    <source>
        <dbReference type="ARBA" id="ARBA00022827"/>
    </source>
</evidence>
<name>A0A1A9GHY7_9ACTN</name>
<dbReference type="InterPro" id="IPR046373">
    <property type="entry name" value="Acyl-CoA_Oxase/DH_mid-dom_sf"/>
</dbReference>
<keyword evidence="3" id="KW-0285">Flavoprotein</keyword>
<dbReference type="InterPro" id="IPR036250">
    <property type="entry name" value="AcylCo_DH-like_C"/>
</dbReference>
<evidence type="ECO:0000313" key="8">
    <source>
        <dbReference type="EMBL" id="ANH37075.1"/>
    </source>
</evidence>
<dbReference type="InterPro" id="IPR009075">
    <property type="entry name" value="AcylCo_DH/oxidase_C"/>
</dbReference>
<dbReference type="PANTHER" id="PTHR43884:SF20">
    <property type="entry name" value="ACYL-COA DEHYDROGENASE FADE28"/>
    <property type="match status" value="1"/>
</dbReference>
<dbReference type="SUPFAM" id="SSF56645">
    <property type="entry name" value="Acyl-CoA dehydrogenase NM domain-like"/>
    <property type="match status" value="1"/>
</dbReference>
<dbReference type="InterPro" id="IPR013786">
    <property type="entry name" value="AcylCoA_DH/ox_N"/>
</dbReference>
<sequence length="357" mass="37076">MEFALSEEQVELASTLRTLLAKRADSGAVRAAAESGDGYDRALWELLCEQIGAAALAVPEEHDGAGFSVFETLVVLDELGRSLAPSPLLASLVTSEALLASGDADACARLLPRIAAGEVATLAWAGVRGPGRTEPVHADGDTLTGTVTDVLFGDSAEVLLVAARTDDGVALFEVDPAAAGLTRTHTPAMDTTQRLATLVLDGCPATLVAADATGALARAHLVGTVGVAALQVGCGQRALDMTVAYSKERVQFGRPIGSFQALKHRMADMLVLVETSRSISWAAAYAVSVGNDDAVRLAASAGSYCSDALSQIASDTVQLHGGIAITWEHDAQMVFKRAHALGQLFGQAHEHRRAVLA</sequence>
<dbReference type="Proteomes" id="UP000077868">
    <property type="component" value="Chromosome"/>
</dbReference>
<evidence type="ECO:0000259" key="6">
    <source>
        <dbReference type="Pfam" id="PF00441"/>
    </source>
</evidence>
<evidence type="ECO:0000256" key="5">
    <source>
        <dbReference type="ARBA" id="ARBA00023002"/>
    </source>
</evidence>
<dbReference type="PANTHER" id="PTHR43884">
    <property type="entry name" value="ACYL-COA DEHYDROGENASE"/>
    <property type="match status" value="1"/>
</dbReference>
<organism evidence="8 9">
    <name type="scientific">Nocardioides dokdonensis FR1436</name>
    <dbReference type="NCBI Taxonomy" id="1300347"/>
    <lineage>
        <taxon>Bacteria</taxon>
        <taxon>Bacillati</taxon>
        <taxon>Actinomycetota</taxon>
        <taxon>Actinomycetes</taxon>
        <taxon>Propionibacteriales</taxon>
        <taxon>Nocardioidaceae</taxon>
        <taxon>Nocardioides</taxon>
    </lineage>
</organism>
<dbReference type="GO" id="GO:0050660">
    <property type="term" value="F:flavin adenine dinucleotide binding"/>
    <property type="evidence" value="ECO:0007669"/>
    <property type="project" value="InterPro"/>
</dbReference>
<evidence type="ECO:0000256" key="1">
    <source>
        <dbReference type="ARBA" id="ARBA00001974"/>
    </source>
</evidence>
<proteinExistence type="inferred from homology"/>
<dbReference type="PATRIC" id="fig|1300347.3.peg.625"/>
<dbReference type="EC" id="1.3.99.-" evidence="8"/>
<gene>
    <name evidence="8" type="primary">mmgC_7</name>
    <name evidence="8" type="ORF">I601_0623</name>
</gene>
<dbReference type="OrthoDB" id="7328575at2"/>
<dbReference type="EMBL" id="CP015079">
    <property type="protein sequence ID" value="ANH37075.1"/>
    <property type="molecule type" value="Genomic_DNA"/>
</dbReference>
<feature type="domain" description="Acyl-CoA dehydrogenase/oxidase N-terminal" evidence="7">
    <location>
        <begin position="6"/>
        <end position="118"/>
    </location>
</feature>
<dbReference type="STRING" id="1300347.I601_0623"/>
<dbReference type="InterPro" id="IPR037069">
    <property type="entry name" value="AcylCoA_DH/ox_N_sf"/>
</dbReference>
<evidence type="ECO:0000259" key="7">
    <source>
        <dbReference type="Pfam" id="PF02771"/>
    </source>
</evidence>
<evidence type="ECO:0000256" key="3">
    <source>
        <dbReference type="ARBA" id="ARBA00022630"/>
    </source>
</evidence>
<comment type="cofactor">
    <cofactor evidence="1">
        <name>FAD</name>
        <dbReference type="ChEBI" id="CHEBI:57692"/>
    </cofactor>
</comment>
<dbReference type="InterPro" id="IPR009100">
    <property type="entry name" value="AcylCoA_DH/oxidase_NM_dom_sf"/>
</dbReference>
<dbReference type="GO" id="GO:0003995">
    <property type="term" value="F:acyl-CoA dehydrogenase activity"/>
    <property type="evidence" value="ECO:0007669"/>
    <property type="project" value="TreeGrafter"/>
</dbReference>
<dbReference type="Pfam" id="PF02771">
    <property type="entry name" value="Acyl-CoA_dh_N"/>
    <property type="match status" value="1"/>
</dbReference>
<keyword evidence="4" id="KW-0274">FAD</keyword>
<comment type="similarity">
    <text evidence="2">Belongs to the acyl-CoA dehydrogenase family.</text>
</comment>
<accession>A0A1A9GHY7</accession>
<dbReference type="SUPFAM" id="SSF47203">
    <property type="entry name" value="Acyl-CoA dehydrogenase C-terminal domain-like"/>
    <property type="match status" value="1"/>
</dbReference>
<evidence type="ECO:0000313" key="9">
    <source>
        <dbReference type="Proteomes" id="UP000077868"/>
    </source>
</evidence>
<evidence type="ECO:0000256" key="2">
    <source>
        <dbReference type="ARBA" id="ARBA00009347"/>
    </source>
</evidence>
<reference evidence="8 9" key="1">
    <citation type="submission" date="2016-03" db="EMBL/GenBank/DDBJ databases">
        <title>Complete genome sequence of a soil Actinobacterium, Nocardioides dokdonensis FR1436.</title>
        <authorList>
            <person name="Kwon S.-K."/>
            <person name="Kim K."/>
            <person name="Kim J.F."/>
        </authorList>
    </citation>
    <scope>NUCLEOTIDE SEQUENCE [LARGE SCALE GENOMIC DNA]</scope>
    <source>
        <strain evidence="8 9">FR1436</strain>
    </source>
</reference>
<dbReference type="Gene3D" id="1.10.540.10">
    <property type="entry name" value="Acyl-CoA dehydrogenase/oxidase, N-terminal domain"/>
    <property type="match status" value="1"/>
</dbReference>
<dbReference type="KEGG" id="ndk:I601_0623"/>